<dbReference type="PROSITE" id="PS00460">
    <property type="entry name" value="GLUTATHIONE_PEROXID_1"/>
    <property type="match status" value="1"/>
</dbReference>
<dbReference type="Proteomes" id="UP000524246">
    <property type="component" value="Unassembled WGS sequence"/>
</dbReference>
<accession>A0A7X9FPW7</accession>
<sequence>MIRRSLFSFIIQILCFVGFVGIACASSTDMEQSTPQSFFNLEARLIDGRLEKFSTYKGKVLLVVNTASRCGFTPQYEDLQKLFEAYKDRGFLVLAFPSNDFANQEPGSNQEIKYFCSSKFGISFPLFERNPVKGSQIQPVYKFLTQLSPEEFRGEIGWNFEKFLVDKKGQIRMRYSSFTNPLSSRLRAEVEKLISEEE</sequence>
<dbReference type="GO" id="GO:0034599">
    <property type="term" value="P:cellular response to oxidative stress"/>
    <property type="evidence" value="ECO:0007669"/>
    <property type="project" value="TreeGrafter"/>
</dbReference>
<dbReference type="GO" id="GO:0004601">
    <property type="term" value="F:peroxidase activity"/>
    <property type="evidence" value="ECO:0007669"/>
    <property type="project" value="UniProtKB-KW"/>
</dbReference>
<keyword evidence="3 5" id="KW-0560">Oxidoreductase</keyword>
<evidence type="ECO:0000256" key="4">
    <source>
        <dbReference type="PIRSR" id="PIRSR000303-1"/>
    </source>
</evidence>
<gene>
    <name evidence="7" type="ORF">GYA55_02720</name>
</gene>
<dbReference type="PANTHER" id="PTHR11592:SF78">
    <property type="entry name" value="GLUTATHIONE PEROXIDASE"/>
    <property type="match status" value="1"/>
</dbReference>
<evidence type="ECO:0000256" key="1">
    <source>
        <dbReference type="ARBA" id="ARBA00006926"/>
    </source>
</evidence>
<dbReference type="InterPro" id="IPR036249">
    <property type="entry name" value="Thioredoxin-like_sf"/>
</dbReference>
<reference evidence="7 8" key="1">
    <citation type="journal article" date="2020" name="Biotechnol. Biofuels">
        <title>New insights from the biogas microbiome by comprehensive genome-resolved metagenomics of nearly 1600 species originating from multiple anaerobic digesters.</title>
        <authorList>
            <person name="Campanaro S."/>
            <person name="Treu L."/>
            <person name="Rodriguez-R L.M."/>
            <person name="Kovalovszki A."/>
            <person name="Ziels R.M."/>
            <person name="Maus I."/>
            <person name="Zhu X."/>
            <person name="Kougias P.G."/>
            <person name="Basile A."/>
            <person name="Luo G."/>
            <person name="Schluter A."/>
            <person name="Konstantinidis K.T."/>
            <person name="Angelidaki I."/>
        </authorList>
    </citation>
    <scope>NUCLEOTIDE SEQUENCE [LARGE SCALE GENOMIC DNA]</scope>
    <source>
        <strain evidence="7">AS27yjCOA_65</strain>
    </source>
</reference>
<evidence type="ECO:0000259" key="6">
    <source>
        <dbReference type="PROSITE" id="PS51352"/>
    </source>
</evidence>
<comment type="similarity">
    <text evidence="1 5">Belongs to the glutathione peroxidase family.</text>
</comment>
<dbReference type="PROSITE" id="PS51355">
    <property type="entry name" value="GLUTATHIONE_PEROXID_3"/>
    <property type="match status" value="1"/>
</dbReference>
<dbReference type="PRINTS" id="PR01011">
    <property type="entry name" value="GLUTPROXDASE"/>
</dbReference>
<dbReference type="InterPro" id="IPR029759">
    <property type="entry name" value="GPX_AS"/>
</dbReference>
<dbReference type="FunFam" id="3.40.30.10:FF:000010">
    <property type="entry name" value="Glutathione peroxidase"/>
    <property type="match status" value="1"/>
</dbReference>
<evidence type="ECO:0000256" key="2">
    <source>
        <dbReference type="ARBA" id="ARBA00022559"/>
    </source>
</evidence>
<evidence type="ECO:0000256" key="5">
    <source>
        <dbReference type="RuleBase" id="RU000499"/>
    </source>
</evidence>
<dbReference type="CDD" id="cd00340">
    <property type="entry name" value="GSH_Peroxidase"/>
    <property type="match status" value="1"/>
</dbReference>
<organism evidence="7 8">
    <name type="scientific">SAR324 cluster bacterium</name>
    <dbReference type="NCBI Taxonomy" id="2024889"/>
    <lineage>
        <taxon>Bacteria</taxon>
        <taxon>Deltaproteobacteria</taxon>
        <taxon>SAR324 cluster</taxon>
    </lineage>
</organism>
<evidence type="ECO:0000256" key="3">
    <source>
        <dbReference type="ARBA" id="ARBA00023002"/>
    </source>
</evidence>
<dbReference type="SUPFAM" id="SSF52833">
    <property type="entry name" value="Thioredoxin-like"/>
    <property type="match status" value="1"/>
</dbReference>
<name>A0A7X9FPW7_9DELT</name>
<feature type="active site" evidence="4">
    <location>
        <position position="70"/>
    </location>
</feature>
<dbReference type="AlphaFoldDB" id="A0A7X9FPW7"/>
<comment type="caution">
    <text evidence="7">The sequence shown here is derived from an EMBL/GenBank/DDBJ whole genome shotgun (WGS) entry which is preliminary data.</text>
</comment>
<evidence type="ECO:0000313" key="7">
    <source>
        <dbReference type="EMBL" id="NMC62059.1"/>
    </source>
</evidence>
<dbReference type="Gene3D" id="3.40.30.10">
    <property type="entry name" value="Glutaredoxin"/>
    <property type="match status" value="1"/>
</dbReference>
<protein>
    <recommendedName>
        <fullName evidence="5">Glutathione peroxidase</fullName>
    </recommendedName>
</protein>
<dbReference type="InterPro" id="IPR000889">
    <property type="entry name" value="Glutathione_peroxidase"/>
</dbReference>
<feature type="domain" description="Thioredoxin" evidence="6">
    <location>
        <begin position="30"/>
        <end position="195"/>
    </location>
</feature>
<dbReference type="PIRSF" id="PIRSF000303">
    <property type="entry name" value="Glutathion_perox"/>
    <property type="match status" value="1"/>
</dbReference>
<proteinExistence type="inferred from homology"/>
<dbReference type="Pfam" id="PF00255">
    <property type="entry name" value="GSHPx"/>
    <property type="match status" value="1"/>
</dbReference>
<dbReference type="PROSITE" id="PS51257">
    <property type="entry name" value="PROKAR_LIPOPROTEIN"/>
    <property type="match status" value="1"/>
</dbReference>
<dbReference type="EMBL" id="JAAZON010000106">
    <property type="protein sequence ID" value="NMC62059.1"/>
    <property type="molecule type" value="Genomic_DNA"/>
</dbReference>
<dbReference type="PROSITE" id="PS51352">
    <property type="entry name" value="THIOREDOXIN_2"/>
    <property type="match status" value="1"/>
</dbReference>
<evidence type="ECO:0000313" key="8">
    <source>
        <dbReference type="Proteomes" id="UP000524246"/>
    </source>
</evidence>
<dbReference type="PANTHER" id="PTHR11592">
    <property type="entry name" value="GLUTATHIONE PEROXIDASE"/>
    <property type="match status" value="1"/>
</dbReference>
<dbReference type="InterPro" id="IPR013766">
    <property type="entry name" value="Thioredoxin_domain"/>
</dbReference>
<keyword evidence="2 5" id="KW-0575">Peroxidase</keyword>